<evidence type="ECO:0000256" key="3">
    <source>
        <dbReference type="ARBA" id="ARBA00022898"/>
    </source>
</evidence>
<dbReference type="EC" id="4.1.2.48" evidence="5"/>
<dbReference type="PANTHER" id="PTHR48097">
    <property type="entry name" value="L-THREONINE ALDOLASE-RELATED"/>
    <property type="match status" value="1"/>
</dbReference>
<dbReference type="GO" id="GO:0006520">
    <property type="term" value="P:amino acid metabolic process"/>
    <property type="evidence" value="ECO:0007669"/>
    <property type="project" value="InterPro"/>
</dbReference>
<feature type="domain" description="Aromatic amino acid beta-eliminating lyase/threonine aldolase" evidence="4">
    <location>
        <begin position="11"/>
        <end position="245"/>
    </location>
</feature>
<dbReference type="RefSeq" id="WP_055214663.1">
    <property type="nucleotide sequence ID" value="NZ_CYXO01000012.1"/>
</dbReference>
<name>A0A173UEU9_9FIRM</name>
<keyword evidence="3" id="KW-0663">Pyridoxal phosphate</keyword>
<dbReference type="GO" id="GO:0016829">
    <property type="term" value="F:lyase activity"/>
    <property type="evidence" value="ECO:0007669"/>
    <property type="project" value="UniProtKB-KW"/>
</dbReference>
<dbReference type="Gene3D" id="3.90.1150.10">
    <property type="entry name" value="Aspartate Aminotransferase, domain 1"/>
    <property type="match status" value="1"/>
</dbReference>
<keyword evidence="5" id="KW-0456">Lyase</keyword>
<proteinExistence type="inferred from homology"/>
<dbReference type="InterPro" id="IPR015422">
    <property type="entry name" value="PyrdxlP-dep_Trfase_small"/>
</dbReference>
<comment type="similarity">
    <text evidence="2">Belongs to the threonine aldolase family.</text>
</comment>
<comment type="cofactor">
    <cofactor evidence="1">
        <name>pyridoxal 5'-phosphate</name>
        <dbReference type="ChEBI" id="CHEBI:597326"/>
    </cofactor>
</comment>
<accession>A0A173UEU9</accession>
<evidence type="ECO:0000256" key="2">
    <source>
        <dbReference type="ARBA" id="ARBA00006966"/>
    </source>
</evidence>
<evidence type="ECO:0000256" key="1">
    <source>
        <dbReference type="ARBA" id="ARBA00001933"/>
    </source>
</evidence>
<dbReference type="AlphaFoldDB" id="A0A173UEU9"/>
<dbReference type="InterPro" id="IPR015421">
    <property type="entry name" value="PyrdxlP-dep_Trfase_major"/>
</dbReference>
<dbReference type="SUPFAM" id="SSF53383">
    <property type="entry name" value="PLP-dependent transferases"/>
    <property type="match status" value="1"/>
</dbReference>
<reference evidence="5 6" key="1">
    <citation type="submission" date="2015-09" db="EMBL/GenBank/DDBJ databases">
        <authorList>
            <consortium name="Pathogen Informatics"/>
        </authorList>
    </citation>
    <scope>NUCLEOTIDE SEQUENCE [LARGE SCALE GENOMIC DNA]</scope>
    <source>
        <strain evidence="5 6">2789STDY5834961</strain>
    </source>
</reference>
<evidence type="ECO:0000313" key="6">
    <source>
        <dbReference type="Proteomes" id="UP000095597"/>
    </source>
</evidence>
<evidence type="ECO:0000259" key="4">
    <source>
        <dbReference type="Pfam" id="PF01212"/>
    </source>
</evidence>
<dbReference type="Gene3D" id="3.40.640.10">
    <property type="entry name" value="Type I PLP-dependent aspartate aminotransferase-like (Major domain)"/>
    <property type="match status" value="1"/>
</dbReference>
<dbReference type="Pfam" id="PF01212">
    <property type="entry name" value="Beta_elim_lyase"/>
    <property type="match status" value="1"/>
</dbReference>
<dbReference type="OrthoDB" id="9774495at2"/>
<dbReference type="Proteomes" id="UP000095597">
    <property type="component" value="Unassembled WGS sequence"/>
</dbReference>
<organism evidence="5 6">
    <name type="scientific">Dorea longicatena</name>
    <dbReference type="NCBI Taxonomy" id="88431"/>
    <lineage>
        <taxon>Bacteria</taxon>
        <taxon>Bacillati</taxon>
        <taxon>Bacillota</taxon>
        <taxon>Clostridia</taxon>
        <taxon>Lachnospirales</taxon>
        <taxon>Lachnospiraceae</taxon>
        <taxon>Dorea</taxon>
    </lineage>
</organism>
<sequence>MYRFQCDYTEGAHPAIMQRMVETNMEQTDGYGLDPYCDSARQKIKDLCECQDADVHFLVGGTQTNTTVISAALRPYQGAVAAVSGHINVHETGAIEATGHKVLPLPSGDGKISAVQVDEMCHAHFTDGSQEHMVQPGMVYISHPTENGTLYTKKELMDLYEVCKKYDMLLFLDGARLGYGLMAEINDITLTDLAKYTDVFYIGGTKVGALFGEAVVITNEALKKDFRYMIKQNGGMLAKGRLLGVQFDTLFTDDLYFKISAHADELAMKLKKAFQKKGYGLRYDSYTNQQFPILPDSHIEKLKEKYVFEFWEKVSDAESAVRFCTSWATKPEVVEELIRDIEAC</sequence>
<dbReference type="InterPro" id="IPR001597">
    <property type="entry name" value="ArAA_b-elim_lyase/Thr_aldolase"/>
</dbReference>
<evidence type="ECO:0000313" key="5">
    <source>
        <dbReference type="EMBL" id="CUN13369.1"/>
    </source>
</evidence>
<gene>
    <name evidence="5" type="primary">ltaE</name>
    <name evidence="5" type="ORF">ERS852573_02088</name>
</gene>
<dbReference type="EMBL" id="CYXO01000012">
    <property type="protein sequence ID" value="CUN13369.1"/>
    <property type="molecule type" value="Genomic_DNA"/>
</dbReference>
<protein>
    <submittedName>
        <fullName evidence="5">Low specificity L-threonine aldolase</fullName>
        <ecNumber evidence="5">4.1.2.48</ecNumber>
    </submittedName>
</protein>
<dbReference type="InterPro" id="IPR015424">
    <property type="entry name" value="PyrdxlP-dep_Trfase"/>
</dbReference>
<dbReference type="PANTHER" id="PTHR48097:SF5">
    <property type="entry name" value="LOW SPECIFICITY L-THREONINE ALDOLASE"/>
    <property type="match status" value="1"/>
</dbReference>